<dbReference type="OrthoDB" id="10253736at2759"/>
<dbReference type="GO" id="GO:0004303">
    <property type="term" value="F:estradiol 17-beta-dehydrogenase [NAD(P)+] activity"/>
    <property type="evidence" value="ECO:0007669"/>
    <property type="project" value="UniProtKB-EC"/>
</dbReference>
<dbReference type="PANTHER" id="PTHR24322:SF736">
    <property type="entry name" value="RETINOL DEHYDROGENASE 10"/>
    <property type="match status" value="1"/>
</dbReference>
<keyword evidence="6" id="KW-1185">Reference proteome</keyword>
<reference evidence="5 6" key="1">
    <citation type="submission" date="2018-10" db="EMBL/GenBank/DDBJ databases">
        <title>Complete genome sequence of Malassezia restricta CBS 7877.</title>
        <authorList>
            <person name="Morand S.C."/>
            <person name="Bertignac M."/>
            <person name="Iltis A."/>
            <person name="Kolder I."/>
            <person name="Pirovano W."/>
            <person name="Jourdain R."/>
            <person name="Clavaud C."/>
        </authorList>
    </citation>
    <scope>NUCLEOTIDE SEQUENCE [LARGE SCALE GENOMIC DNA]</scope>
    <source>
        <strain evidence="5 6">CBS 7877</strain>
    </source>
</reference>
<dbReference type="PANTHER" id="PTHR24322">
    <property type="entry name" value="PKSB"/>
    <property type="match status" value="1"/>
</dbReference>
<keyword evidence="4" id="KW-1133">Transmembrane helix</keyword>
<keyword evidence="4" id="KW-0812">Transmembrane</keyword>
<keyword evidence="3 5" id="KW-0560">Oxidoreductase</keyword>
<name>A0A3G2S9L6_MALR7</name>
<feature type="transmembrane region" description="Helical" evidence="4">
    <location>
        <begin position="58"/>
        <end position="78"/>
    </location>
</feature>
<sequence>MSDVRGPVTLDVVLRALDQIPFSWPFVGILPLLALVYERRGAESWSGLVFPWPTVSEWHDVLMVRHPFVVGCIIFILLRYTSMHMSRLALNLGEPRPDKPDWKEDVIVITGGSMGIGKELVQILSREHKARMAVLDVLEPTYAAASHGAPDILYIRTDVTSEQAVAQAQAQIIERFGRSPSYVVSCAGVAPAGALLTSPVKMFTRAFDINAAANVVLAQAFLPAMISNNHGHFMTVASSASYFSLPNLCAYSMSKTAALAFLESLRAELRAVYKACRVRTSVVTPTKVRTVLAEGLNEGDDDFLMPVLEPIQVARAMADTLNSGLSRNISLPLGSALLPYLRALPEWYRGALRAMGNTDALVTPESISRGQQALRGHQSNLDHMKKLGVHS</sequence>
<dbReference type="PROSITE" id="PS00061">
    <property type="entry name" value="ADH_SHORT"/>
    <property type="match status" value="1"/>
</dbReference>
<evidence type="ECO:0000256" key="2">
    <source>
        <dbReference type="ARBA" id="ARBA00022857"/>
    </source>
</evidence>
<gene>
    <name evidence="5" type="primary">HSD17B11</name>
    <name evidence="5" type="ORF">DNF11_3835</name>
</gene>
<dbReference type="EMBL" id="CP033155">
    <property type="protein sequence ID" value="AYO44785.1"/>
    <property type="molecule type" value="Genomic_DNA"/>
</dbReference>
<proteinExistence type="inferred from homology"/>
<dbReference type="SUPFAM" id="SSF51735">
    <property type="entry name" value="NAD(P)-binding Rossmann-fold domains"/>
    <property type="match status" value="1"/>
</dbReference>
<evidence type="ECO:0000256" key="3">
    <source>
        <dbReference type="ARBA" id="ARBA00023002"/>
    </source>
</evidence>
<dbReference type="EC" id="1.1.1.62" evidence="5"/>
<dbReference type="InterPro" id="IPR002347">
    <property type="entry name" value="SDR_fam"/>
</dbReference>
<keyword evidence="4" id="KW-0472">Membrane</keyword>
<dbReference type="Gene3D" id="3.40.50.720">
    <property type="entry name" value="NAD(P)-binding Rossmann-like Domain"/>
    <property type="match status" value="1"/>
</dbReference>
<evidence type="ECO:0000256" key="1">
    <source>
        <dbReference type="ARBA" id="ARBA00006484"/>
    </source>
</evidence>
<evidence type="ECO:0000256" key="4">
    <source>
        <dbReference type="SAM" id="Phobius"/>
    </source>
</evidence>
<dbReference type="Pfam" id="PF00106">
    <property type="entry name" value="adh_short"/>
    <property type="match status" value="1"/>
</dbReference>
<accession>A0A3G2S9L6</accession>
<protein>
    <submittedName>
        <fullName evidence="5">Estradiol 17-beta-dehydrogenase 11</fullName>
        <ecNumber evidence="5">1.1.1.62</ecNumber>
    </submittedName>
</protein>
<evidence type="ECO:0000313" key="6">
    <source>
        <dbReference type="Proteomes" id="UP000269793"/>
    </source>
</evidence>
<dbReference type="VEuPathDB" id="FungiDB:DNF11_3835"/>
<dbReference type="Proteomes" id="UP000269793">
    <property type="component" value="Chromosome VIII"/>
</dbReference>
<dbReference type="InterPro" id="IPR020904">
    <property type="entry name" value="Sc_DH/Rdtase_CS"/>
</dbReference>
<feature type="transmembrane region" description="Helical" evidence="4">
    <location>
        <begin position="20"/>
        <end position="38"/>
    </location>
</feature>
<evidence type="ECO:0000313" key="5">
    <source>
        <dbReference type="EMBL" id="AYO44785.1"/>
    </source>
</evidence>
<dbReference type="STRING" id="425264.A0A3G2S9L6"/>
<comment type="similarity">
    <text evidence="1">Belongs to the short-chain dehydrogenases/reductases (SDR) family.</text>
</comment>
<dbReference type="PRINTS" id="PR00081">
    <property type="entry name" value="GDHRDH"/>
</dbReference>
<organism evidence="5 6">
    <name type="scientific">Malassezia restricta (strain ATCC 96810 / NBRC 103918 / CBS 7877)</name>
    <name type="common">Seborrheic dermatitis infection agent</name>
    <dbReference type="NCBI Taxonomy" id="425264"/>
    <lineage>
        <taxon>Eukaryota</taxon>
        <taxon>Fungi</taxon>
        <taxon>Dikarya</taxon>
        <taxon>Basidiomycota</taxon>
        <taxon>Ustilaginomycotina</taxon>
        <taxon>Malasseziomycetes</taxon>
        <taxon>Malasseziales</taxon>
        <taxon>Malasseziaceae</taxon>
        <taxon>Malassezia</taxon>
    </lineage>
</organism>
<dbReference type="AlphaFoldDB" id="A0A3G2S9L6"/>
<dbReference type="InterPro" id="IPR036291">
    <property type="entry name" value="NAD(P)-bd_dom_sf"/>
</dbReference>
<keyword evidence="2" id="KW-0521">NADP</keyword>